<dbReference type="OrthoDB" id="7835708at2"/>
<dbReference type="PROSITE" id="PS01081">
    <property type="entry name" value="HTH_TETR_1"/>
    <property type="match status" value="1"/>
</dbReference>
<organism evidence="6 7">
    <name type="scientific">Palleronia aestuarii</name>
    <dbReference type="NCBI Taxonomy" id="568105"/>
    <lineage>
        <taxon>Bacteria</taxon>
        <taxon>Pseudomonadati</taxon>
        <taxon>Pseudomonadota</taxon>
        <taxon>Alphaproteobacteria</taxon>
        <taxon>Rhodobacterales</taxon>
        <taxon>Roseobacteraceae</taxon>
        <taxon>Palleronia</taxon>
    </lineage>
</organism>
<dbReference type="GO" id="GO:0000976">
    <property type="term" value="F:transcription cis-regulatory region binding"/>
    <property type="evidence" value="ECO:0007669"/>
    <property type="project" value="TreeGrafter"/>
</dbReference>
<dbReference type="InterPro" id="IPR023772">
    <property type="entry name" value="DNA-bd_HTH_TetR-type_CS"/>
</dbReference>
<dbReference type="SUPFAM" id="SSF48498">
    <property type="entry name" value="Tetracyclin repressor-like, C-terminal domain"/>
    <property type="match status" value="1"/>
</dbReference>
<dbReference type="AlphaFoldDB" id="A0A2W7NDZ0"/>
<dbReference type="Gene3D" id="1.10.10.60">
    <property type="entry name" value="Homeodomain-like"/>
    <property type="match status" value="1"/>
</dbReference>
<dbReference type="InterPro" id="IPR009057">
    <property type="entry name" value="Homeodomain-like_sf"/>
</dbReference>
<feature type="DNA-binding region" description="H-T-H motif" evidence="4">
    <location>
        <begin position="43"/>
        <end position="62"/>
    </location>
</feature>
<keyword evidence="2 4" id="KW-0238">DNA-binding</keyword>
<dbReference type="Pfam" id="PF00440">
    <property type="entry name" value="TetR_N"/>
    <property type="match status" value="1"/>
</dbReference>
<reference evidence="6 7" key="1">
    <citation type="submission" date="2018-06" db="EMBL/GenBank/DDBJ databases">
        <title>Genomic Encyclopedia of Archaeal and Bacterial Type Strains, Phase II (KMG-II): from individual species to whole genera.</title>
        <authorList>
            <person name="Goeker M."/>
        </authorList>
    </citation>
    <scope>NUCLEOTIDE SEQUENCE [LARGE SCALE GENOMIC DNA]</scope>
    <source>
        <strain evidence="6 7">DSM 22009</strain>
    </source>
</reference>
<protein>
    <submittedName>
        <fullName evidence="6">TetR family transcriptional regulator</fullName>
    </submittedName>
</protein>
<proteinExistence type="predicted"/>
<gene>
    <name evidence="6" type="ORF">LX81_03988</name>
</gene>
<comment type="caution">
    <text evidence="6">The sequence shown here is derived from an EMBL/GenBank/DDBJ whole genome shotgun (WGS) entry which is preliminary data.</text>
</comment>
<dbReference type="Proteomes" id="UP000248916">
    <property type="component" value="Unassembled WGS sequence"/>
</dbReference>
<dbReference type="InterPro" id="IPR001647">
    <property type="entry name" value="HTH_TetR"/>
</dbReference>
<evidence type="ECO:0000256" key="3">
    <source>
        <dbReference type="ARBA" id="ARBA00023163"/>
    </source>
</evidence>
<dbReference type="PRINTS" id="PR00455">
    <property type="entry name" value="HTHTETR"/>
</dbReference>
<evidence type="ECO:0000259" key="5">
    <source>
        <dbReference type="PROSITE" id="PS50977"/>
    </source>
</evidence>
<keyword evidence="7" id="KW-1185">Reference proteome</keyword>
<dbReference type="EMBL" id="QKZL01000033">
    <property type="protein sequence ID" value="PZX11316.1"/>
    <property type="molecule type" value="Genomic_DNA"/>
</dbReference>
<dbReference type="SUPFAM" id="SSF46689">
    <property type="entry name" value="Homeodomain-like"/>
    <property type="match status" value="1"/>
</dbReference>
<dbReference type="Gene3D" id="1.10.357.10">
    <property type="entry name" value="Tetracycline Repressor, domain 2"/>
    <property type="match status" value="1"/>
</dbReference>
<dbReference type="InterPro" id="IPR041490">
    <property type="entry name" value="KstR2_TetR_C"/>
</dbReference>
<dbReference type="Pfam" id="PF17932">
    <property type="entry name" value="TetR_C_24"/>
    <property type="match status" value="1"/>
</dbReference>
<accession>A0A2W7NDZ0</accession>
<dbReference type="PANTHER" id="PTHR30055">
    <property type="entry name" value="HTH-TYPE TRANSCRIPTIONAL REGULATOR RUTR"/>
    <property type="match status" value="1"/>
</dbReference>
<evidence type="ECO:0000256" key="1">
    <source>
        <dbReference type="ARBA" id="ARBA00023015"/>
    </source>
</evidence>
<dbReference type="PROSITE" id="PS50977">
    <property type="entry name" value="HTH_TETR_2"/>
    <property type="match status" value="1"/>
</dbReference>
<evidence type="ECO:0000313" key="7">
    <source>
        <dbReference type="Proteomes" id="UP000248916"/>
    </source>
</evidence>
<feature type="domain" description="HTH tetR-type" evidence="5">
    <location>
        <begin position="20"/>
        <end position="80"/>
    </location>
</feature>
<evidence type="ECO:0000313" key="6">
    <source>
        <dbReference type="EMBL" id="PZX11316.1"/>
    </source>
</evidence>
<dbReference type="InterPro" id="IPR036271">
    <property type="entry name" value="Tet_transcr_reg_TetR-rel_C_sf"/>
</dbReference>
<dbReference type="InterPro" id="IPR050109">
    <property type="entry name" value="HTH-type_TetR-like_transc_reg"/>
</dbReference>
<dbReference type="PANTHER" id="PTHR30055:SF234">
    <property type="entry name" value="HTH-TYPE TRANSCRIPTIONAL REGULATOR BETI"/>
    <property type="match status" value="1"/>
</dbReference>
<evidence type="ECO:0000256" key="2">
    <source>
        <dbReference type="ARBA" id="ARBA00023125"/>
    </source>
</evidence>
<name>A0A2W7NDZ0_9RHOB</name>
<sequence length="209" mass="23539">MTRTYSLSDEGRAARAEQKMRSRAALLDAARTLFAEKGYDGVSVSEIGRRAGVSHTLINGYFNGKAGLLYELVEANNSPQLVRTAEIAQGEGTPLDRLWRVLTYWAESDLADPRVLQVLQSYSWVWGEEQERRNRASRDAFRAHLIALIDEARASGHIPETHSADMQARAMFALYTWGMREAVFRSLQPDAAIERLWPFVEAQLGVQPK</sequence>
<dbReference type="GO" id="GO:0003700">
    <property type="term" value="F:DNA-binding transcription factor activity"/>
    <property type="evidence" value="ECO:0007669"/>
    <property type="project" value="TreeGrafter"/>
</dbReference>
<dbReference type="RefSeq" id="WP_111538982.1">
    <property type="nucleotide sequence ID" value="NZ_QKZL01000033.1"/>
</dbReference>
<keyword evidence="1" id="KW-0805">Transcription regulation</keyword>
<evidence type="ECO:0000256" key="4">
    <source>
        <dbReference type="PROSITE-ProRule" id="PRU00335"/>
    </source>
</evidence>
<keyword evidence="3" id="KW-0804">Transcription</keyword>